<feature type="non-terminal residue" evidence="4">
    <location>
        <position position="69"/>
    </location>
</feature>
<name>A0A392QWN7_9FABA</name>
<evidence type="ECO:0000313" key="4">
    <source>
        <dbReference type="EMBL" id="MCI28302.1"/>
    </source>
</evidence>
<dbReference type="InterPro" id="IPR050502">
    <property type="entry name" value="Euk_RNA-bind_prot"/>
</dbReference>
<dbReference type="PROSITE" id="PS50102">
    <property type="entry name" value="RRM"/>
    <property type="match status" value="1"/>
</dbReference>
<dbReference type="PANTHER" id="PTHR48025">
    <property type="entry name" value="OS02G0815200 PROTEIN"/>
    <property type="match status" value="1"/>
</dbReference>
<dbReference type="InterPro" id="IPR012677">
    <property type="entry name" value="Nucleotide-bd_a/b_plait_sf"/>
</dbReference>
<dbReference type="Gene3D" id="3.30.70.330">
    <property type="match status" value="1"/>
</dbReference>
<dbReference type="InterPro" id="IPR035979">
    <property type="entry name" value="RBD_domain_sf"/>
</dbReference>
<sequence>VVSDPEEQPLKLRNATELYVCNLPRTYDTQQLLNIFTPHGTVLSTQVCRNVETGQSKGSAYVKMGSYNA</sequence>
<feature type="domain" description="RRM" evidence="3">
    <location>
        <begin position="16"/>
        <end position="69"/>
    </location>
</feature>
<dbReference type="Proteomes" id="UP000265520">
    <property type="component" value="Unassembled WGS sequence"/>
</dbReference>
<dbReference type="Pfam" id="PF00076">
    <property type="entry name" value="RRM_1"/>
    <property type="match status" value="1"/>
</dbReference>
<comment type="caution">
    <text evidence="4">The sequence shown here is derived from an EMBL/GenBank/DDBJ whole genome shotgun (WGS) entry which is preliminary data.</text>
</comment>
<evidence type="ECO:0000256" key="2">
    <source>
        <dbReference type="PROSITE-ProRule" id="PRU00176"/>
    </source>
</evidence>
<dbReference type="EMBL" id="LXQA010164829">
    <property type="protein sequence ID" value="MCI28302.1"/>
    <property type="molecule type" value="Genomic_DNA"/>
</dbReference>
<accession>A0A392QWN7</accession>
<dbReference type="AlphaFoldDB" id="A0A392QWN7"/>
<organism evidence="4 5">
    <name type="scientific">Trifolium medium</name>
    <dbReference type="NCBI Taxonomy" id="97028"/>
    <lineage>
        <taxon>Eukaryota</taxon>
        <taxon>Viridiplantae</taxon>
        <taxon>Streptophyta</taxon>
        <taxon>Embryophyta</taxon>
        <taxon>Tracheophyta</taxon>
        <taxon>Spermatophyta</taxon>
        <taxon>Magnoliopsida</taxon>
        <taxon>eudicotyledons</taxon>
        <taxon>Gunneridae</taxon>
        <taxon>Pentapetalae</taxon>
        <taxon>rosids</taxon>
        <taxon>fabids</taxon>
        <taxon>Fabales</taxon>
        <taxon>Fabaceae</taxon>
        <taxon>Papilionoideae</taxon>
        <taxon>50 kb inversion clade</taxon>
        <taxon>NPAAA clade</taxon>
        <taxon>Hologalegina</taxon>
        <taxon>IRL clade</taxon>
        <taxon>Trifolieae</taxon>
        <taxon>Trifolium</taxon>
    </lineage>
</organism>
<evidence type="ECO:0000313" key="5">
    <source>
        <dbReference type="Proteomes" id="UP000265520"/>
    </source>
</evidence>
<evidence type="ECO:0000256" key="1">
    <source>
        <dbReference type="ARBA" id="ARBA00022884"/>
    </source>
</evidence>
<protein>
    <submittedName>
        <fullName evidence="4">RNA-binding region RNP-1 (RNA recognition motif)</fullName>
    </submittedName>
</protein>
<dbReference type="InterPro" id="IPR000504">
    <property type="entry name" value="RRM_dom"/>
</dbReference>
<keyword evidence="1 2" id="KW-0694">RNA-binding</keyword>
<evidence type="ECO:0000259" key="3">
    <source>
        <dbReference type="PROSITE" id="PS50102"/>
    </source>
</evidence>
<feature type="non-terminal residue" evidence="4">
    <location>
        <position position="1"/>
    </location>
</feature>
<dbReference type="GO" id="GO:1901259">
    <property type="term" value="P:chloroplast rRNA processing"/>
    <property type="evidence" value="ECO:0007669"/>
    <property type="project" value="TreeGrafter"/>
</dbReference>
<keyword evidence="5" id="KW-1185">Reference proteome</keyword>
<dbReference type="GO" id="GO:0009535">
    <property type="term" value="C:chloroplast thylakoid membrane"/>
    <property type="evidence" value="ECO:0007669"/>
    <property type="project" value="TreeGrafter"/>
</dbReference>
<proteinExistence type="predicted"/>
<dbReference type="SUPFAM" id="SSF54928">
    <property type="entry name" value="RNA-binding domain, RBD"/>
    <property type="match status" value="1"/>
</dbReference>
<dbReference type="GO" id="GO:0003729">
    <property type="term" value="F:mRNA binding"/>
    <property type="evidence" value="ECO:0007669"/>
    <property type="project" value="TreeGrafter"/>
</dbReference>
<dbReference type="PANTHER" id="PTHR48025:SF7">
    <property type="entry name" value="RNA-BINDING (RRM_RBD_RNP MOTIFS) FAMILY PROTEIN"/>
    <property type="match status" value="1"/>
</dbReference>
<reference evidence="4 5" key="1">
    <citation type="journal article" date="2018" name="Front. Plant Sci.">
        <title>Red Clover (Trifolium pratense) and Zigzag Clover (T. medium) - A Picture of Genomic Similarities and Differences.</title>
        <authorList>
            <person name="Dluhosova J."/>
            <person name="Istvanek J."/>
            <person name="Nedelnik J."/>
            <person name="Repkova J."/>
        </authorList>
    </citation>
    <scope>NUCLEOTIDE SEQUENCE [LARGE SCALE GENOMIC DNA]</scope>
    <source>
        <strain evidence="5">cv. 10/8</strain>
        <tissue evidence="4">Leaf</tissue>
    </source>
</reference>